<dbReference type="Pfam" id="PF11028">
    <property type="entry name" value="TMEM260-like"/>
    <property type="match status" value="1"/>
</dbReference>
<keyword evidence="1" id="KW-1133">Transmembrane helix</keyword>
<feature type="transmembrane region" description="Helical" evidence="1">
    <location>
        <begin position="206"/>
        <end position="225"/>
    </location>
</feature>
<dbReference type="InterPro" id="IPR052724">
    <property type="entry name" value="GT117_domain-containing"/>
</dbReference>
<feature type="transmembrane region" description="Helical" evidence="1">
    <location>
        <begin position="21"/>
        <end position="42"/>
    </location>
</feature>
<evidence type="ECO:0000313" key="2">
    <source>
        <dbReference type="EMBL" id="HDQ98671.1"/>
    </source>
</evidence>
<comment type="caution">
    <text evidence="2">The sequence shown here is derived from an EMBL/GenBank/DDBJ whole genome shotgun (WGS) entry which is preliminary data.</text>
</comment>
<sequence>MTLSRCIHSTRRFDAGRRVRILCLVRRLYWLVVPGALALYLFTRQPVVGLIDSGELAAGANLLNILHPTGYPLYTVIGRLATLVPLGSVYDRVSALSAVLAAGGVGLTMLFLRRLGCSALSAGVGTALLAVALPVWEAGVEVEVHALTLVLIADLWLAAAGRARSLLLAAFLAGLVLTNHMSALAAVAGAAAVLAVRARRLPARHLLLLLALFLLGLSPYLFLILRARAGPLLPWGNPVILERFWWHVTGRQYQVWMFSQSFAEVLANAGRGALLLAWGLGWVLVPLIGVGLRRLWHTRRALAIGLLLSALLAFGYAVNYSIPDIEAYYLPCLLALVALAAVGVDALAGRLRRWRLLLWAVPAAMLVINLAPADRRDHYVALDATMNAFESAEPNATILTEFWDVYAPGLYLQHVEGVRPDIWYVDKELLRRSWYFDYLRRAYPGLLENSEDELARYLRHLDDFEHGRLRDPAAIQAAFVRLISSFVENNPDRPAYATFPREQDLDARNILPGWLWLARGTLYELRPDYLVGEFDCERLRVRLPRHPDGRTRATIARYAILARERARLLTALGREEEAAAVVDWYRRSFAEYDARRRETGR</sequence>
<proteinExistence type="predicted"/>
<keyword evidence="1" id="KW-0812">Transmembrane</keyword>
<dbReference type="PANTHER" id="PTHR16214:SF3">
    <property type="entry name" value="TRANSMEMBRANE PROTEIN 260"/>
    <property type="match status" value="1"/>
</dbReference>
<feature type="transmembrane region" description="Helical" evidence="1">
    <location>
        <begin position="119"/>
        <end position="136"/>
    </location>
</feature>
<reference evidence="2" key="1">
    <citation type="journal article" date="2020" name="mSystems">
        <title>Genome- and Community-Level Interaction Insights into Carbon Utilization and Element Cycling Functions of Hydrothermarchaeota in Hydrothermal Sediment.</title>
        <authorList>
            <person name="Zhou Z."/>
            <person name="Liu Y."/>
            <person name="Xu W."/>
            <person name="Pan J."/>
            <person name="Luo Z.H."/>
            <person name="Li M."/>
        </authorList>
    </citation>
    <scope>NUCLEOTIDE SEQUENCE [LARGE SCALE GENOMIC DNA]</scope>
    <source>
        <strain evidence="2">SpSt-1182</strain>
    </source>
</reference>
<dbReference type="PANTHER" id="PTHR16214">
    <property type="entry name" value="TRANSMEMBRANE PROTEIN 260"/>
    <property type="match status" value="1"/>
</dbReference>
<gene>
    <name evidence="2" type="ORF">ENN51_00065</name>
</gene>
<feature type="transmembrane region" description="Helical" evidence="1">
    <location>
        <begin position="302"/>
        <end position="322"/>
    </location>
</feature>
<feature type="transmembrane region" description="Helical" evidence="1">
    <location>
        <begin position="356"/>
        <end position="373"/>
    </location>
</feature>
<keyword evidence="1" id="KW-0472">Membrane</keyword>
<evidence type="ECO:0000256" key="1">
    <source>
        <dbReference type="SAM" id="Phobius"/>
    </source>
</evidence>
<feature type="transmembrane region" description="Helical" evidence="1">
    <location>
        <begin position="166"/>
        <end position="194"/>
    </location>
</feature>
<protein>
    <submittedName>
        <fullName evidence="2">DUF2723 domain-containing protein</fullName>
    </submittedName>
</protein>
<dbReference type="Proteomes" id="UP000885672">
    <property type="component" value="Unassembled WGS sequence"/>
</dbReference>
<dbReference type="AlphaFoldDB" id="A0A7V0T4J1"/>
<feature type="transmembrane region" description="Helical" evidence="1">
    <location>
        <begin position="328"/>
        <end position="349"/>
    </location>
</feature>
<dbReference type="EMBL" id="DSBX01000004">
    <property type="protein sequence ID" value="HDQ98671.1"/>
    <property type="molecule type" value="Genomic_DNA"/>
</dbReference>
<name>A0A7V0T4J1_UNCW3</name>
<feature type="transmembrane region" description="Helical" evidence="1">
    <location>
        <begin position="93"/>
        <end position="112"/>
    </location>
</feature>
<feature type="transmembrane region" description="Helical" evidence="1">
    <location>
        <begin position="272"/>
        <end position="290"/>
    </location>
</feature>
<organism evidence="2">
    <name type="scientific">candidate division WOR-3 bacterium</name>
    <dbReference type="NCBI Taxonomy" id="2052148"/>
    <lineage>
        <taxon>Bacteria</taxon>
        <taxon>Bacteria division WOR-3</taxon>
    </lineage>
</organism>
<accession>A0A7V0T4J1</accession>
<dbReference type="InterPro" id="IPR021280">
    <property type="entry name" value="TMEM260-like"/>
</dbReference>